<evidence type="ECO:0000256" key="8">
    <source>
        <dbReference type="SAM" id="Phobius"/>
    </source>
</evidence>
<keyword evidence="11" id="KW-1185">Reference proteome</keyword>
<dbReference type="EMBL" id="WHUW01000004">
    <property type="protein sequence ID" value="KAF8447200.1"/>
    <property type="molecule type" value="Genomic_DNA"/>
</dbReference>
<evidence type="ECO:0000259" key="9">
    <source>
        <dbReference type="Pfam" id="PF13813"/>
    </source>
</evidence>
<organism evidence="10 11">
    <name type="scientific">Boletus edulis BED1</name>
    <dbReference type="NCBI Taxonomy" id="1328754"/>
    <lineage>
        <taxon>Eukaryota</taxon>
        <taxon>Fungi</taxon>
        <taxon>Dikarya</taxon>
        <taxon>Basidiomycota</taxon>
        <taxon>Agaricomycotina</taxon>
        <taxon>Agaricomycetes</taxon>
        <taxon>Agaricomycetidae</taxon>
        <taxon>Boletales</taxon>
        <taxon>Boletineae</taxon>
        <taxon>Boletaceae</taxon>
        <taxon>Boletoideae</taxon>
        <taxon>Boletus</taxon>
    </lineage>
</organism>
<feature type="transmembrane region" description="Helical" evidence="8">
    <location>
        <begin position="325"/>
        <end position="346"/>
    </location>
</feature>
<evidence type="ECO:0000313" key="11">
    <source>
        <dbReference type="Proteomes" id="UP001194468"/>
    </source>
</evidence>
<feature type="transmembrane region" description="Helical" evidence="8">
    <location>
        <begin position="353"/>
        <end position="374"/>
    </location>
</feature>
<protein>
    <submittedName>
        <fullName evidence="10">Membrane bound O-acyl transferase family-domain-containing protein</fullName>
    </submittedName>
</protein>
<dbReference type="GO" id="GO:0006629">
    <property type="term" value="P:lipid metabolic process"/>
    <property type="evidence" value="ECO:0007669"/>
    <property type="project" value="InterPro"/>
</dbReference>
<feature type="transmembrane region" description="Helical" evidence="8">
    <location>
        <begin position="34"/>
        <end position="52"/>
    </location>
</feature>
<comment type="caution">
    <text evidence="10">The sequence shown here is derived from an EMBL/GenBank/DDBJ whole genome shotgun (WGS) entry which is preliminary data.</text>
</comment>
<evidence type="ECO:0000256" key="6">
    <source>
        <dbReference type="ARBA" id="ARBA00022989"/>
    </source>
</evidence>
<comment type="subcellular location">
    <subcellularLocation>
        <location evidence="1">Membrane</location>
        <topology evidence="1">Multi-pass membrane protein</topology>
    </subcellularLocation>
</comment>
<keyword evidence="4 10" id="KW-0808">Transferase</keyword>
<dbReference type="PANTHER" id="PTHR31595">
    <property type="entry name" value="LONG-CHAIN-ALCOHOL O-FATTY-ACYLTRANSFERASE 3-RELATED"/>
    <property type="match status" value="1"/>
</dbReference>
<keyword evidence="7 8" id="KW-0472">Membrane</keyword>
<dbReference type="InterPro" id="IPR044851">
    <property type="entry name" value="Wax_synthase"/>
</dbReference>
<dbReference type="Proteomes" id="UP001194468">
    <property type="component" value="Unassembled WGS sequence"/>
</dbReference>
<proteinExistence type="inferred from homology"/>
<name>A0AAD4C2B0_BOLED</name>
<gene>
    <name evidence="10" type="ORF">L210DRAFT_3757175</name>
</gene>
<feature type="transmembrane region" description="Helical" evidence="8">
    <location>
        <begin position="163"/>
        <end position="182"/>
    </location>
</feature>
<dbReference type="InterPro" id="IPR032805">
    <property type="entry name" value="Wax_synthase_dom"/>
</dbReference>
<evidence type="ECO:0000256" key="2">
    <source>
        <dbReference type="ARBA" id="ARBA00005179"/>
    </source>
</evidence>
<evidence type="ECO:0000256" key="5">
    <source>
        <dbReference type="ARBA" id="ARBA00022692"/>
    </source>
</evidence>
<dbReference type="GO" id="GO:0016020">
    <property type="term" value="C:membrane"/>
    <property type="evidence" value="ECO:0007669"/>
    <property type="project" value="UniProtKB-SubCell"/>
</dbReference>
<dbReference type="PANTHER" id="PTHR31595:SF57">
    <property type="entry name" value="OS04G0481900 PROTEIN"/>
    <property type="match status" value="1"/>
</dbReference>
<sequence length="447" mass="49762">MSESIASFVVLSLRNALGVPSAKLPIDGTTFASYVFPPLVCSFVVALLAVTPHTRAIRIALWPPIAFLSLRAALSVDASLGRIERKNLDITLVASMLMFFAAARTLDWALPKGPLVRHLRPANSSRSTIMDTLDLVSNFRGHGWTWSGGLYIPRETRPTDRKTFVLCALLSAIAHSMIYGAIHRAILTLAPVGVGPIPQGSTIFDDSLPFLVRYLRSSIITTLAAWMMYTSLQMNYDSLTILSILLLGQEPVQWPPLFDAPWRATSLTDFWGRRWHQLLRRTFLFLGGYPLSRIFGRVGALVGAFLVSAIIHHFIAITLNSKIEIWWMLVGFGMMIPGILAERVFYRLTGKRVCGVLGWMWTMTWLILWSHLIIEGYARGGMFGCTNTVDSMLPVQISVDRLVADFDVWLHTIYCPFQPEFDGNGASRLRKAKGIISGLTGGEKTNF</sequence>
<comment type="similarity">
    <text evidence="3">Belongs to the wax synthase family.</text>
</comment>
<evidence type="ECO:0000313" key="10">
    <source>
        <dbReference type="EMBL" id="KAF8447200.1"/>
    </source>
</evidence>
<keyword evidence="5 8" id="KW-0812">Transmembrane</keyword>
<dbReference type="Pfam" id="PF13813">
    <property type="entry name" value="MBOAT_2"/>
    <property type="match status" value="1"/>
</dbReference>
<evidence type="ECO:0000256" key="7">
    <source>
        <dbReference type="ARBA" id="ARBA00023136"/>
    </source>
</evidence>
<feature type="transmembrane region" description="Helical" evidence="8">
    <location>
        <begin position="214"/>
        <end position="232"/>
    </location>
</feature>
<feature type="transmembrane region" description="Helical" evidence="8">
    <location>
        <begin position="298"/>
        <end position="319"/>
    </location>
</feature>
<dbReference type="AlphaFoldDB" id="A0AAD4C2B0"/>
<dbReference type="GO" id="GO:0008374">
    <property type="term" value="F:O-acyltransferase activity"/>
    <property type="evidence" value="ECO:0007669"/>
    <property type="project" value="InterPro"/>
</dbReference>
<accession>A0AAD4C2B0</accession>
<reference evidence="10" key="1">
    <citation type="submission" date="2019-10" db="EMBL/GenBank/DDBJ databases">
        <authorList>
            <consortium name="DOE Joint Genome Institute"/>
            <person name="Kuo A."/>
            <person name="Miyauchi S."/>
            <person name="Kiss E."/>
            <person name="Drula E."/>
            <person name="Kohler A."/>
            <person name="Sanchez-Garcia M."/>
            <person name="Andreopoulos B."/>
            <person name="Barry K.W."/>
            <person name="Bonito G."/>
            <person name="Buee M."/>
            <person name="Carver A."/>
            <person name="Chen C."/>
            <person name="Cichocki N."/>
            <person name="Clum A."/>
            <person name="Culley D."/>
            <person name="Crous P.W."/>
            <person name="Fauchery L."/>
            <person name="Girlanda M."/>
            <person name="Hayes R."/>
            <person name="Keri Z."/>
            <person name="LaButti K."/>
            <person name="Lipzen A."/>
            <person name="Lombard V."/>
            <person name="Magnuson J."/>
            <person name="Maillard F."/>
            <person name="Morin E."/>
            <person name="Murat C."/>
            <person name="Nolan M."/>
            <person name="Ohm R."/>
            <person name="Pangilinan J."/>
            <person name="Pereira M."/>
            <person name="Perotto S."/>
            <person name="Peter M."/>
            <person name="Riley R."/>
            <person name="Sitrit Y."/>
            <person name="Stielow B."/>
            <person name="Szollosi G."/>
            <person name="Zifcakova L."/>
            <person name="Stursova M."/>
            <person name="Spatafora J.W."/>
            <person name="Tedersoo L."/>
            <person name="Vaario L.-M."/>
            <person name="Yamada A."/>
            <person name="Yan M."/>
            <person name="Wang P."/>
            <person name="Xu J."/>
            <person name="Bruns T."/>
            <person name="Baldrian P."/>
            <person name="Vilgalys R."/>
            <person name="Henrissat B."/>
            <person name="Grigoriev I.V."/>
            <person name="Hibbett D."/>
            <person name="Nagy L.G."/>
            <person name="Martin F.M."/>
        </authorList>
    </citation>
    <scope>NUCLEOTIDE SEQUENCE</scope>
    <source>
        <strain evidence="10">BED1</strain>
    </source>
</reference>
<evidence type="ECO:0000256" key="1">
    <source>
        <dbReference type="ARBA" id="ARBA00004141"/>
    </source>
</evidence>
<reference evidence="10" key="2">
    <citation type="journal article" date="2020" name="Nat. Commun.">
        <title>Large-scale genome sequencing of mycorrhizal fungi provides insights into the early evolution of symbiotic traits.</title>
        <authorList>
            <person name="Miyauchi S."/>
            <person name="Kiss E."/>
            <person name="Kuo A."/>
            <person name="Drula E."/>
            <person name="Kohler A."/>
            <person name="Sanchez-Garcia M."/>
            <person name="Morin E."/>
            <person name="Andreopoulos B."/>
            <person name="Barry K.W."/>
            <person name="Bonito G."/>
            <person name="Buee M."/>
            <person name="Carver A."/>
            <person name="Chen C."/>
            <person name="Cichocki N."/>
            <person name="Clum A."/>
            <person name="Culley D."/>
            <person name="Crous P.W."/>
            <person name="Fauchery L."/>
            <person name="Girlanda M."/>
            <person name="Hayes R.D."/>
            <person name="Keri Z."/>
            <person name="LaButti K."/>
            <person name="Lipzen A."/>
            <person name="Lombard V."/>
            <person name="Magnuson J."/>
            <person name="Maillard F."/>
            <person name="Murat C."/>
            <person name="Nolan M."/>
            <person name="Ohm R.A."/>
            <person name="Pangilinan J."/>
            <person name="Pereira M.F."/>
            <person name="Perotto S."/>
            <person name="Peter M."/>
            <person name="Pfister S."/>
            <person name="Riley R."/>
            <person name="Sitrit Y."/>
            <person name="Stielow J.B."/>
            <person name="Szollosi G."/>
            <person name="Zifcakova L."/>
            <person name="Stursova M."/>
            <person name="Spatafora J.W."/>
            <person name="Tedersoo L."/>
            <person name="Vaario L.M."/>
            <person name="Yamada A."/>
            <person name="Yan M."/>
            <person name="Wang P."/>
            <person name="Xu J."/>
            <person name="Bruns T."/>
            <person name="Baldrian P."/>
            <person name="Vilgalys R."/>
            <person name="Dunand C."/>
            <person name="Henrissat B."/>
            <person name="Grigoriev I.V."/>
            <person name="Hibbett D."/>
            <person name="Nagy L.G."/>
            <person name="Martin F.M."/>
        </authorList>
    </citation>
    <scope>NUCLEOTIDE SEQUENCE</scope>
    <source>
        <strain evidence="10">BED1</strain>
    </source>
</reference>
<keyword evidence="6 8" id="KW-1133">Transmembrane helix</keyword>
<evidence type="ECO:0000256" key="4">
    <source>
        <dbReference type="ARBA" id="ARBA00022679"/>
    </source>
</evidence>
<comment type="pathway">
    <text evidence="2">Secondary metabolite biosynthesis.</text>
</comment>
<feature type="domain" description="Wax synthase" evidence="9">
    <location>
        <begin position="254"/>
        <end position="327"/>
    </location>
</feature>
<evidence type="ECO:0000256" key="3">
    <source>
        <dbReference type="ARBA" id="ARBA00007282"/>
    </source>
</evidence>